<organism evidence="2 3">
    <name type="scientific">Caerostris extrusa</name>
    <name type="common">Bark spider</name>
    <name type="synonym">Caerostris bankana</name>
    <dbReference type="NCBI Taxonomy" id="172846"/>
    <lineage>
        <taxon>Eukaryota</taxon>
        <taxon>Metazoa</taxon>
        <taxon>Ecdysozoa</taxon>
        <taxon>Arthropoda</taxon>
        <taxon>Chelicerata</taxon>
        <taxon>Arachnida</taxon>
        <taxon>Araneae</taxon>
        <taxon>Araneomorphae</taxon>
        <taxon>Entelegynae</taxon>
        <taxon>Araneoidea</taxon>
        <taxon>Araneidae</taxon>
        <taxon>Caerostris</taxon>
    </lineage>
</organism>
<keyword evidence="1" id="KW-0175">Coiled coil</keyword>
<name>A0AAV4S418_CAEEX</name>
<protein>
    <submittedName>
        <fullName evidence="2">Uncharacterized protein</fullName>
    </submittedName>
</protein>
<evidence type="ECO:0000256" key="1">
    <source>
        <dbReference type="SAM" id="Coils"/>
    </source>
</evidence>
<proteinExistence type="predicted"/>
<gene>
    <name evidence="2" type="primary">AVEN_119664_1</name>
    <name evidence="2" type="ORF">CEXT_197391</name>
</gene>
<evidence type="ECO:0000313" key="2">
    <source>
        <dbReference type="EMBL" id="GIY29243.1"/>
    </source>
</evidence>
<dbReference type="AlphaFoldDB" id="A0AAV4S418"/>
<dbReference type="EMBL" id="BPLR01009041">
    <property type="protein sequence ID" value="GIY29243.1"/>
    <property type="molecule type" value="Genomic_DNA"/>
</dbReference>
<reference evidence="2 3" key="1">
    <citation type="submission" date="2021-06" db="EMBL/GenBank/DDBJ databases">
        <title>Caerostris extrusa draft genome.</title>
        <authorList>
            <person name="Kono N."/>
            <person name="Arakawa K."/>
        </authorList>
    </citation>
    <scope>NUCLEOTIDE SEQUENCE [LARGE SCALE GENOMIC DNA]</scope>
</reference>
<sequence>MKVVVDILVKENMKNWSFKFVFICCVLVVTTRQQNSTDRGPARRDSVMNAIQQIQIQLNSLETEGQRHTSKIQDVLRATTRLESQRQEFIGILDRSESHLSQRLEDVKGDIRKVPSRYQPPTSWHNSINAYCKPVHLSY</sequence>
<dbReference type="Proteomes" id="UP001054945">
    <property type="component" value="Unassembled WGS sequence"/>
</dbReference>
<accession>A0AAV4S418</accession>
<keyword evidence="3" id="KW-1185">Reference proteome</keyword>
<comment type="caution">
    <text evidence="2">The sequence shown here is derived from an EMBL/GenBank/DDBJ whole genome shotgun (WGS) entry which is preliminary data.</text>
</comment>
<feature type="coiled-coil region" evidence="1">
    <location>
        <begin position="44"/>
        <end position="71"/>
    </location>
</feature>
<evidence type="ECO:0000313" key="3">
    <source>
        <dbReference type="Proteomes" id="UP001054945"/>
    </source>
</evidence>